<proteinExistence type="predicted"/>
<reference evidence="2" key="1">
    <citation type="submission" date="2021-10" db="EMBL/GenBank/DDBJ databases">
        <title>Melipona bicolor Genome sequencing and assembly.</title>
        <authorList>
            <person name="Araujo N.S."/>
            <person name="Arias M.C."/>
        </authorList>
    </citation>
    <scope>NUCLEOTIDE SEQUENCE</scope>
    <source>
        <strain evidence="2">USP_2M_L1-L4_2017</strain>
        <tissue evidence="2">Whole body</tissue>
    </source>
</reference>
<protein>
    <submittedName>
        <fullName evidence="2">Uncharacterized protein</fullName>
    </submittedName>
</protein>
<keyword evidence="1" id="KW-1133">Transmembrane helix</keyword>
<gene>
    <name evidence="2" type="ORF">K0M31_001624</name>
</gene>
<dbReference type="Proteomes" id="UP001177670">
    <property type="component" value="Unassembled WGS sequence"/>
</dbReference>
<keyword evidence="1" id="KW-0472">Membrane</keyword>
<comment type="caution">
    <text evidence="2">The sequence shown here is derived from an EMBL/GenBank/DDBJ whole genome shotgun (WGS) entry which is preliminary data.</text>
</comment>
<keyword evidence="1" id="KW-0812">Transmembrane</keyword>
<sequence length="124" mass="14160">MEARCSPASSSPSSSLTRSRLFFPFISVRVLIAIFIAIQHPCCPISQFVNAGNNDFSKSVVFSIVPCNVRDRKFSWKQRERYISLFFSNGSRRAVVTDPFFASRYPDRARDTLSDLLDRRRTAT</sequence>
<evidence type="ECO:0000256" key="1">
    <source>
        <dbReference type="SAM" id="Phobius"/>
    </source>
</evidence>
<feature type="transmembrane region" description="Helical" evidence="1">
    <location>
        <begin position="21"/>
        <end position="38"/>
    </location>
</feature>
<accession>A0AA40GFY8</accession>
<name>A0AA40GFY8_9HYME</name>
<dbReference type="AlphaFoldDB" id="A0AA40GFY8"/>
<evidence type="ECO:0000313" key="2">
    <source>
        <dbReference type="EMBL" id="KAK1137097.1"/>
    </source>
</evidence>
<organism evidence="2 3">
    <name type="scientific">Melipona bicolor</name>
    <dbReference type="NCBI Taxonomy" id="60889"/>
    <lineage>
        <taxon>Eukaryota</taxon>
        <taxon>Metazoa</taxon>
        <taxon>Ecdysozoa</taxon>
        <taxon>Arthropoda</taxon>
        <taxon>Hexapoda</taxon>
        <taxon>Insecta</taxon>
        <taxon>Pterygota</taxon>
        <taxon>Neoptera</taxon>
        <taxon>Endopterygota</taxon>
        <taxon>Hymenoptera</taxon>
        <taxon>Apocrita</taxon>
        <taxon>Aculeata</taxon>
        <taxon>Apoidea</taxon>
        <taxon>Anthophila</taxon>
        <taxon>Apidae</taxon>
        <taxon>Melipona</taxon>
    </lineage>
</organism>
<evidence type="ECO:0000313" key="3">
    <source>
        <dbReference type="Proteomes" id="UP001177670"/>
    </source>
</evidence>
<keyword evidence="3" id="KW-1185">Reference proteome</keyword>
<dbReference type="EMBL" id="JAHYIQ010000001">
    <property type="protein sequence ID" value="KAK1137097.1"/>
    <property type="molecule type" value="Genomic_DNA"/>
</dbReference>